<feature type="transmembrane region" description="Helical" evidence="1">
    <location>
        <begin position="90"/>
        <end position="116"/>
    </location>
</feature>
<gene>
    <name evidence="3" type="ORF">H8R02_13995</name>
</gene>
<protein>
    <submittedName>
        <fullName evidence="3">Anti-sigma factor</fullName>
    </submittedName>
</protein>
<comment type="caution">
    <text evidence="3">The sequence shown here is derived from an EMBL/GenBank/DDBJ whole genome shotgun (WGS) entry which is preliminary data.</text>
</comment>
<dbReference type="InterPro" id="IPR018764">
    <property type="entry name" value="RskA_C"/>
</dbReference>
<evidence type="ECO:0000313" key="4">
    <source>
        <dbReference type="Proteomes" id="UP000596827"/>
    </source>
</evidence>
<dbReference type="GO" id="GO:0005886">
    <property type="term" value="C:plasma membrane"/>
    <property type="evidence" value="ECO:0007669"/>
    <property type="project" value="InterPro"/>
</dbReference>
<organism evidence="3 4">
    <name type="scientific">Ramlibacter albus</name>
    <dbReference type="NCBI Taxonomy" id="2079448"/>
    <lineage>
        <taxon>Bacteria</taxon>
        <taxon>Pseudomonadati</taxon>
        <taxon>Pseudomonadota</taxon>
        <taxon>Betaproteobacteria</taxon>
        <taxon>Burkholderiales</taxon>
        <taxon>Comamonadaceae</taxon>
        <taxon>Ramlibacter</taxon>
    </lineage>
</organism>
<dbReference type="EMBL" id="JACORU010000004">
    <property type="protein sequence ID" value="MBC5765575.1"/>
    <property type="molecule type" value="Genomic_DNA"/>
</dbReference>
<sequence>MRYSDPRLVDALASAYVLGTLAGGARRRFERLKADRVDVALVVAQWESRLGRLAGSVRPVEPAPRVWAAIEARTRPAYAPRGERSGWVRVAGWGVGGLIAGAGVALAALMVAPTFFMSPDQVAMRAGEKLPASYVGLLTDAEGNGKVLVSSLRHGRVMTVKVIGPLQPPAAGQHMVLWAVPAEGAPFVLGTVPAKGSSVSQLPDTSEKLLSKVGKLMVSLESTASPATPGPVLLRGNCAKLW</sequence>
<accession>A0A923S2N5</accession>
<proteinExistence type="predicted"/>
<reference evidence="3" key="1">
    <citation type="submission" date="2020-08" db="EMBL/GenBank/DDBJ databases">
        <title>Ramlibacter sp. GTP1 16S ribosomal RNA gene genome sequencing and assembly.</title>
        <authorList>
            <person name="Kang M."/>
        </authorList>
    </citation>
    <scope>NUCLEOTIDE SEQUENCE</scope>
    <source>
        <strain evidence="3">GTP1</strain>
    </source>
</reference>
<keyword evidence="1" id="KW-1133">Transmembrane helix</keyword>
<dbReference type="Proteomes" id="UP000596827">
    <property type="component" value="Unassembled WGS sequence"/>
</dbReference>
<evidence type="ECO:0000313" key="3">
    <source>
        <dbReference type="EMBL" id="MBC5765575.1"/>
    </source>
</evidence>
<name>A0A923S2N5_9BURK</name>
<keyword evidence="1" id="KW-0472">Membrane</keyword>
<dbReference type="RefSeq" id="WP_187082032.1">
    <property type="nucleotide sequence ID" value="NZ_JACORU010000004.1"/>
</dbReference>
<evidence type="ECO:0000259" key="2">
    <source>
        <dbReference type="Pfam" id="PF10099"/>
    </source>
</evidence>
<feature type="domain" description="Anti-sigma K factor RskA C-terminal" evidence="2">
    <location>
        <begin position="101"/>
        <end position="227"/>
    </location>
</feature>
<evidence type="ECO:0000256" key="1">
    <source>
        <dbReference type="SAM" id="Phobius"/>
    </source>
</evidence>
<keyword evidence="1" id="KW-0812">Transmembrane</keyword>
<dbReference type="Pfam" id="PF10099">
    <property type="entry name" value="RskA_C"/>
    <property type="match status" value="1"/>
</dbReference>
<dbReference type="AlphaFoldDB" id="A0A923S2N5"/>
<keyword evidence="4" id="KW-1185">Reference proteome</keyword>